<dbReference type="InterPro" id="IPR008322">
    <property type="entry name" value="UPF0261"/>
</dbReference>
<dbReference type="Proteomes" id="UP000002499">
    <property type="component" value="Unassembled WGS sequence"/>
</dbReference>
<dbReference type="AlphaFoldDB" id="E9EF42"/>
<name>E9EF42_METAQ</name>
<dbReference type="Gene3D" id="3.40.50.12020">
    <property type="entry name" value="Uncharacterised protein family UPF0261, NN domain"/>
    <property type="match status" value="1"/>
</dbReference>
<dbReference type="InterPro" id="IPR044122">
    <property type="entry name" value="UPF0261_N"/>
</dbReference>
<dbReference type="Pfam" id="PF23189">
    <property type="entry name" value="UPF0261_C"/>
    <property type="match status" value="1"/>
</dbReference>
<evidence type="ECO:0000259" key="1">
    <source>
        <dbReference type="Pfam" id="PF06792"/>
    </source>
</evidence>
<feature type="domain" description="UPF0261" evidence="1">
    <location>
        <begin position="17"/>
        <end position="190"/>
    </location>
</feature>
<evidence type="ECO:0000313" key="3">
    <source>
        <dbReference type="EMBL" id="EFY85487.1"/>
    </source>
</evidence>
<evidence type="ECO:0000259" key="2">
    <source>
        <dbReference type="Pfam" id="PF23189"/>
    </source>
</evidence>
<dbReference type="HOGENOM" id="CLU_036813_1_0_1"/>
<dbReference type="Gene3D" id="3.40.50.12030">
    <property type="entry name" value="Uncharacterised protein family UPF0261, NC domain"/>
    <property type="match status" value="1"/>
</dbReference>
<dbReference type="InterPro" id="IPR056778">
    <property type="entry name" value="UPF0261_C"/>
</dbReference>
<dbReference type="PANTHER" id="PTHR31862">
    <property type="entry name" value="UPF0261 DOMAIN PROTEIN (AFU_ORTHOLOGUE AFUA_1G10120)"/>
    <property type="match status" value="1"/>
</dbReference>
<organism evidence="4">
    <name type="scientific">Metarhizium acridum (strain CQMa 102)</name>
    <dbReference type="NCBI Taxonomy" id="655827"/>
    <lineage>
        <taxon>Eukaryota</taxon>
        <taxon>Fungi</taxon>
        <taxon>Dikarya</taxon>
        <taxon>Ascomycota</taxon>
        <taxon>Pezizomycotina</taxon>
        <taxon>Sordariomycetes</taxon>
        <taxon>Hypocreomycetidae</taxon>
        <taxon>Hypocreales</taxon>
        <taxon>Clavicipitaceae</taxon>
        <taxon>Metarhizium</taxon>
    </lineage>
</organism>
<sequence length="428" mass="45923">MKVKPTSTPSTNRMTATVAIIGTCDTKLAEFLFLRDEINKYPKVKTLLIDVGRKPVANDAVDVSVSDLLFKHIPEAEATHLSRGKFIEMVSECTTKLIQDMFTNGSIDGVISAGGSGGTALASAVMRRAVPIGFPKLIVSTIASGDTGFIIGETDISLMYSVVDIAGLNQVLRDILANAAAAIAGAASSYSIRREHRPRESPAKKRVAITMFGVTTPGVDSIRSFLESRYPIETYVFHATGHGGMAMERLIRNRQIDAVIDLTTTEICDLIMGGQMSAGDERLDAAIEAGIPNIISLGALDMANFGPKASVPAKYQDRPQVEHNPLVTLVRSSESDCKSIAEFICDKLKRLKTTALTQVWIPKGGVSMLSVPGGPFYDEAADAALFDTLKANLAHTGIKVIEDPGHVNNLQFAIHVAEALVEVMQLSH</sequence>
<accession>E9EF42</accession>
<dbReference type="InParanoid" id="E9EF42"/>
<proteinExistence type="predicted"/>
<dbReference type="GeneID" id="19252801"/>
<dbReference type="NCBIfam" id="NF002674">
    <property type="entry name" value="PRK02399.1-2"/>
    <property type="match status" value="1"/>
</dbReference>
<dbReference type="PANTHER" id="PTHR31862:SF1">
    <property type="entry name" value="UPF0261 DOMAIN PROTEIN (AFU_ORTHOLOGUE AFUA_1G10120)"/>
    <property type="match status" value="1"/>
</dbReference>
<dbReference type="Pfam" id="PF06792">
    <property type="entry name" value="UPF0261"/>
    <property type="match status" value="1"/>
</dbReference>
<dbReference type="OrthoDB" id="10264588at2759"/>
<dbReference type="eggNOG" id="ENOG502QT37">
    <property type="taxonomic scope" value="Eukaryota"/>
</dbReference>
<protein>
    <submittedName>
        <fullName evidence="3">UPF0261 domain protein</fullName>
    </submittedName>
</protein>
<dbReference type="InterPro" id="IPR051353">
    <property type="entry name" value="Tobamovirus_resist_UPF0261"/>
</dbReference>
<dbReference type="OMA" id="RIAITMF"/>
<dbReference type="PIRSF" id="PIRSF033271">
    <property type="entry name" value="UCP033271"/>
    <property type="match status" value="1"/>
</dbReference>
<reference evidence="3 4" key="1">
    <citation type="journal article" date="2011" name="PLoS Genet.">
        <title>Genome sequencing and comparative transcriptomics of the model entomopathogenic fungi Metarhizium anisopliae and M. acridum.</title>
        <authorList>
            <person name="Gao Q."/>
            <person name="Jin K."/>
            <person name="Ying S.H."/>
            <person name="Zhang Y."/>
            <person name="Xiao G."/>
            <person name="Shang Y."/>
            <person name="Duan Z."/>
            <person name="Hu X."/>
            <person name="Xie X.Q."/>
            <person name="Zhou G."/>
            <person name="Peng G."/>
            <person name="Luo Z."/>
            <person name="Huang W."/>
            <person name="Wang B."/>
            <person name="Fang W."/>
            <person name="Wang S."/>
            <person name="Zhong Y."/>
            <person name="Ma L.J."/>
            <person name="St Leger R.J."/>
            <person name="Zhao G.P."/>
            <person name="Pei Y."/>
            <person name="Feng M.G."/>
            <person name="Xia Y."/>
            <person name="Wang C."/>
        </authorList>
    </citation>
    <scope>NUCLEOTIDE SEQUENCE [LARGE SCALE GENOMIC DNA]</scope>
    <source>
        <strain evidence="3 4">CQMa 102</strain>
    </source>
</reference>
<keyword evidence="4" id="KW-1185">Reference proteome</keyword>
<dbReference type="KEGG" id="maw:19252801"/>
<dbReference type="CDD" id="cd15488">
    <property type="entry name" value="Tm-1-like"/>
    <property type="match status" value="1"/>
</dbReference>
<dbReference type="EMBL" id="GL698576">
    <property type="protein sequence ID" value="EFY85487.1"/>
    <property type="molecule type" value="Genomic_DNA"/>
</dbReference>
<evidence type="ECO:0000313" key="4">
    <source>
        <dbReference type="Proteomes" id="UP000002499"/>
    </source>
</evidence>
<gene>
    <name evidence="3" type="ORF">MAC_08490</name>
</gene>
<feature type="domain" description="UPF0261" evidence="2">
    <location>
        <begin position="204"/>
        <end position="424"/>
    </location>
</feature>
<dbReference type="STRING" id="655827.E9EF42"/>